<evidence type="ECO:0000313" key="1">
    <source>
        <dbReference type="Proteomes" id="UP000887579"/>
    </source>
</evidence>
<sequence length="251" mass="29151">MNFVSNFHTVFLIDLGCCLNPHITNGKEPWGNRPYGSLASHNNQELTYKDDIESWFYNVLRWLNLLPYGPDQEAKEIIKPVKKEICDNGSINGVKLPGTLPNIIQIIYNLKLGTKPDYENILKLLDLVFDEKDIFLQLDWNQGFRYHGPRYAVVPHQLPCYYNKFCFNGIDTICLNYCNATFSRRKKYEGKYENLAVFMCSKPSCLGRLVVAAYEIEKLHNFEIANVVGKEEDHRCGKELDAINFFYNRTK</sequence>
<reference evidence="2" key="1">
    <citation type="submission" date="2022-11" db="UniProtKB">
        <authorList>
            <consortium name="WormBaseParasite"/>
        </authorList>
    </citation>
    <scope>IDENTIFICATION</scope>
</reference>
<dbReference type="Proteomes" id="UP000887579">
    <property type="component" value="Unplaced"/>
</dbReference>
<accession>A0AC34GC44</accession>
<dbReference type="WBParaSite" id="ES5_v2.g27262.t1">
    <property type="protein sequence ID" value="ES5_v2.g27262.t1"/>
    <property type="gene ID" value="ES5_v2.g27262"/>
</dbReference>
<protein>
    <submittedName>
        <fullName evidence="2">Uncharacterized protein</fullName>
    </submittedName>
</protein>
<proteinExistence type="predicted"/>
<evidence type="ECO:0000313" key="2">
    <source>
        <dbReference type="WBParaSite" id="ES5_v2.g27262.t1"/>
    </source>
</evidence>
<organism evidence="1 2">
    <name type="scientific">Panagrolaimus sp. ES5</name>
    <dbReference type="NCBI Taxonomy" id="591445"/>
    <lineage>
        <taxon>Eukaryota</taxon>
        <taxon>Metazoa</taxon>
        <taxon>Ecdysozoa</taxon>
        <taxon>Nematoda</taxon>
        <taxon>Chromadorea</taxon>
        <taxon>Rhabditida</taxon>
        <taxon>Tylenchina</taxon>
        <taxon>Panagrolaimomorpha</taxon>
        <taxon>Panagrolaimoidea</taxon>
        <taxon>Panagrolaimidae</taxon>
        <taxon>Panagrolaimus</taxon>
    </lineage>
</organism>
<name>A0AC34GC44_9BILA</name>